<name>A0A6L6XPH4_9ACTN</name>
<reference evidence="3 4" key="1">
    <citation type="submission" date="2019-12" db="EMBL/GenBank/DDBJ databases">
        <authorList>
            <person name="Huq M.A."/>
        </authorList>
    </citation>
    <scope>NUCLEOTIDE SEQUENCE [LARGE SCALE GENOMIC DNA]</scope>
    <source>
        <strain evidence="3 4">MAH-18</strain>
    </source>
</reference>
<accession>A0A6L6XPH4</accession>
<dbReference type="AlphaFoldDB" id="A0A6L6XPH4"/>
<protein>
    <recommendedName>
        <fullName evidence="2">UspA domain-containing protein</fullName>
    </recommendedName>
</protein>
<sequence length="287" mass="30233">MTKNLIPPGTIVVGLDGSPSAERALDWAIEQAVREHRQLTLAHGIDELHHVWADPMTSTAPVVIAALHEDAAGMLKWASDHVAAKAPGLVVHQAAWTADPRTMLLELAEHAHLLVLGSRGRGPVASLLLGSVGVAVIRHAACPVVVVRPTDLGAVRHGVLVGADGSPSSLATVEHAYLQASLHDLPLTILHGPRGISAYETAEELRLRASEPLSGLAEKYPDVRARLLVASGLVDEELIHASERMNLVVLGAHRGGRLSALVNGSVAQIVVEHAKCPVMVVPLADGR</sequence>
<dbReference type="Proteomes" id="UP000473525">
    <property type="component" value="Unassembled WGS sequence"/>
</dbReference>
<dbReference type="InterPro" id="IPR006015">
    <property type="entry name" value="Universal_stress_UspA"/>
</dbReference>
<proteinExistence type="inferred from homology"/>
<feature type="domain" description="UspA" evidence="2">
    <location>
        <begin position="10"/>
        <end position="148"/>
    </location>
</feature>
<gene>
    <name evidence="3" type="ORF">GON03_07530</name>
</gene>
<dbReference type="Pfam" id="PF00582">
    <property type="entry name" value="Usp"/>
    <property type="match status" value="2"/>
</dbReference>
<evidence type="ECO:0000256" key="1">
    <source>
        <dbReference type="ARBA" id="ARBA00008791"/>
    </source>
</evidence>
<feature type="domain" description="UspA" evidence="2">
    <location>
        <begin position="159"/>
        <end position="282"/>
    </location>
</feature>
<comment type="caution">
    <text evidence="3">The sequence shown here is derived from an EMBL/GenBank/DDBJ whole genome shotgun (WGS) entry which is preliminary data.</text>
</comment>
<comment type="similarity">
    <text evidence="1">Belongs to the universal stress protein A family.</text>
</comment>
<dbReference type="PRINTS" id="PR01438">
    <property type="entry name" value="UNVRSLSTRESS"/>
</dbReference>
<evidence type="ECO:0000313" key="3">
    <source>
        <dbReference type="EMBL" id="MVQ49030.1"/>
    </source>
</evidence>
<organism evidence="3 4">
    <name type="scientific">Nocardioides agri</name>
    <dbReference type="NCBI Taxonomy" id="2682843"/>
    <lineage>
        <taxon>Bacteria</taxon>
        <taxon>Bacillati</taxon>
        <taxon>Actinomycetota</taxon>
        <taxon>Actinomycetes</taxon>
        <taxon>Propionibacteriales</taxon>
        <taxon>Nocardioidaceae</taxon>
        <taxon>Nocardioides</taxon>
    </lineage>
</organism>
<dbReference type="SUPFAM" id="SSF52402">
    <property type="entry name" value="Adenine nucleotide alpha hydrolases-like"/>
    <property type="match status" value="2"/>
</dbReference>
<dbReference type="CDD" id="cd23659">
    <property type="entry name" value="USP_At3g01520-like"/>
    <property type="match status" value="1"/>
</dbReference>
<dbReference type="PANTHER" id="PTHR46268">
    <property type="entry name" value="STRESS RESPONSE PROTEIN NHAX"/>
    <property type="match status" value="1"/>
</dbReference>
<dbReference type="RefSeq" id="WP_157341504.1">
    <property type="nucleotide sequence ID" value="NZ_WSEK01000004.1"/>
</dbReference>
<dbReference type="InterPro" id="IPR014729">
    <property type="entry name" value="Rossmann-like_a/b/a_fold"/>
</dbReference>
<dbReference type="EMBL" id="WSEK01000004">
    <property type="protein sequence ID" value="MVQ49030.1"/>
    <property type="molecule type" value="Genomic_DNA"/>
</dbReference>
<evidence type="ECO:0000313" key="4">
    <source>
        <dbReference type="Proteomes" id="UP000473525"/>
    </source>
</evidence>
<dbReference type="Gene3D" id="3.40.50.620">
    <property type="entry name" value="HUPs"/>
    <property type="match status" value="2"/>
</dbReference>
<dbReference type="InterPro" id="IPR006016">
    <property type="entry name" value="UspA"/>
</dbReference>
<dbReference type="PANTHER" id="PTHR46268:SF6">
    <property type="entry name" value="UNIVERSAL STRESS PROTEIN UP12"/>
    <property type="match status" value="1"/>
</dbReference>
<keyword evidence="4" id="KW-1185">Reference proteome</keyword>
<evidence type="ECO:0000259" key="2">
    <source>
        <dbReference type="Pfam" id="PF00582"/>
    </source>
</evidence>